<dbReference type="OrthoDB" id="1730596at2759"/>
<gene>
    <name evidence="2" type="ORF">EPI10_031634</name>
</gene>
<accession>A0A5B6X3Y2</accession>
<protein>
    <submittedName>
        <fullName evidence="2">Pol-polyprotein</fullName>
    </submittedName>
</protein>
<keyword evidence="3" id="KW-1185">Reference proteome</keyword>
<dbReference type="PROSITE" id="PS50879">
    <property type="entry name" value="RNASE_H_1"/>
    <property type="match status" value="1"/>
</dbReference>
<evidence type="ECO:0000313" key="2">
    <source>
        <dbReference type="EMBL" id="KAA3487832.1"/>
    </source>
</evidence>
<name>A0A5B6X3Y2_9ROSI</name>
<evidence type="ECO:0000259" key="1">
    <source>
        <dbReference type="PROSITE" id="PS50879"/>
    </source>
</evidence>
<dbReference type="EMBL" id="SMMG02000001">
    <property type="protein sequence ID" value="KAA3487832.1"/>
    <property type="molecule type" value="Genomic_DNA"/>
</dbReference>
<proteinExistence type="predicted"/>
<dbReference type="Gene3D" id="3.30.420.10">
    <property type="entry name" value="Ribonuclease H-like superfamily/Ribonuclease H"/>
    <property type="match status" value="1"/>
</dbReference>
<dbReference type="AlphaFoldDB" id="A0A5B6X3Y2"/>
<dbReference type="PANTHER" id="PTHR48475:SF2">
    <property type="entry name" value="RIBONUCLEASE H"/>
    <property type="match status" value="1"/>
</dbReference>
<reference evidence="3" key="1">
    <citation type="journal article" date="2019" name="Plant Biotechnol. J.">
        <title>Genome sequencing of the Australian wild diploid species Gossypium australe highlights disease resistance and delayed gland morphogenesis.</title>
        <authorList>
            <person name="Cai Y."/>
            <person name="Cai X."/>
            <person name="Wang Q."/>
            <person name="Wang P."/>
            <person name="Zhang Y."/>
            <person name="Cai C."/>
            <person name="Xu Y."/>
            <person name="Wang K."/>
            <person name="Zhou Z."/>
            <person name="Wang C."/>
            <person name="Geng S."/>
            <person name="Li B."/>
            <person name="Dong Q."/>
            <person name="Hou Y."/>
            <person name="Wang H."/>
            <person name="Ai P."/>
            <person name="Liu Z."/>
            <person name="Yi F."/>
            <person name="Sun M."/>
            <person name="An G."/>
            <person name="Cheng J."/>
            <person name="Zhang Y."/>
            <person name="Shi Q."/>
            <person name="Xie Y."/>
            <person name="Shi X."/>
            <person name="Chang Y."/>
            <person name="Huang F."/>
            <person name="Chen Y."/>
            <person name="Hong S."/>
            <person name="Mi L."/>
            <person name="Sun Q."/>
            <person name="Zhang L."/>
            <person name="Zhou B."/>
            <person name="Peng R."/>
            <person name="Zhang X."/>
            <person name="Liu F."/>
        </authorList>
    </citation>
    <scope>NUCLEOTIDE SEQUENCE [LARGE SCALE GENOMIC DNA]</scope>
    <source>
        <strain evidence="3">cv. PA1801</strain>
    </source>
</reference>
<dbReference type="GO" id="GO:0003676">
    <property type="term" value="F:nucleic acid binding"/>
    <property type="evidence" value="ECO:0007669"/>
    <property type="project" value="InterPro"/>
</dbReference>
<dbReference type="PANTHER" id="PTHR48475">
    <property type="entry name" value="RIBONUCLEASE H"/>
    <property type="match status" value="1"/>
</dbReference>
<dbReference type="InterPro" id="IPR002156">
    <property type="entry name" value="RNaseH_domain"/>
</dbReference>
<comment type="caution">
    <text evidence="2">The sequence shown here is derived from an EMBL/GenBank/DDBJ whole genome shotgun (WGS) entry which is preliminary data.</text>
</comment>
<evidence type="ECO:0000313" key="3">
    <source>
        <dbReference type="Proteomes" id="UP000325315"/>
    </source>
</evidence>
<feature type="domain" description="RNase H type-1" evidence="1">
    <location>
        <begin position="55"/>
        <end position="108"/>
    </location>
</feature>
<dbReference type="InterPro" id="IPR036397">
    <property type="entry name" value="RNaseH_sf"/>
</dbReference>
<dbReference type="Proteomes" id="UP000325315">
    <property type="component" value="Unassembled WGS sequence"/>
</dbReference>
<organism evidence="2 3">
    <name type="scientific">Gossypium australe</name>
    <dbReference type="NCBI Taxonomy" id="47621"/>
    <lineage>
        <taxon>Eukaryota</taxon>
        <taxon>Viridiplantae</taxon>
        <taxon>Streptophyta</taxon>
        <taxon>Embryophyta</taxon>
        <taxon>Tracheophyta</taxon>
        <taxon>Spermatophyta</taxon>
        <taxon>Magnoliopsida</taxon>
        <taxon>eudicotyledons</taxon>
        <taxon>Gunneridae</taxon>
        <taxon>Pentapetalae</taxon>
        <taxon>rosids</taxon>
        <taxon>malvids</taxon>
        <taxon>Malvales</taxon>
        <taxon>Malvaceae</taxon>
        <taxon>Malvoideae</taxon>
        <taxon>Gossypium</taxon>
    </lineage>
</organism>
<sequence>MTSQSIKDILAKADTSGRMTKWSIKLPEFGVEYTPRTTIKGEKLANFIVECSFENPISPTVYVDGSTTKTRLGVGVFLVDPSENEWKYGLSSNFPTSNNTTEYEALIA</sequence>
<dbReference type="GO" id="GO:0004523">
    <property type="term" value="F:RNA-DNA hybrid ribonuclease activity"/>
    <property type="evidence" value="ECO:0007669"/>
    <property type="project" value="InterPro"/>
</dbReference>